<dbReference type="VEuPathDB" id="TriTrypDB:ADEAN_000623000"/>
<proteinExistence type="predicted"/>
<dbReference type="Pfam" id="PF01967">
    <property type="entry name" value="MoaC"/>
    <property type="match status" value="1"/>
</dbReference>
<organism evidence="5 6">
    <name type="scientific">Angomonas deanei</name>
    <dbReference type="NCBI Taxonomy" id="59799"/>
    <lineage>
        <taxon>Eukaryota</taxon>
        <taxon>Discoba</taxon>
        <taxon>Euglenozoa</taxon>
        <taxon>Kinetoplastea</taxon>
        <taxon>Metakinetoplastina</taxon>
        <taxon>Trypanosomatida</taxon>
        <taxon>Trypanosomatidae</taxon>
        <taxon>Strigomonadinae</taxon>
        <taxon>Angomonas</taxon>
    </lineage>
</organism>
<evidence type="ECO:0000313" key="5">
    <source>
        <dbReference type="EMBL" id="CAD2218739.1"/>
    </source>
</evidence>
<name>A0A7G2CGW1_9TRYP</name>
<dbReference type="OrthoDB" id="429626at2759"/>
<comment type="pathway">
    <text evidence="1">Cofactor biosynthesis; molybdopterin biosynthesis.</text>
</comment>
<protein>
    <submittedName>
        <fullName evidence="5">MoaC family, putative</fullName>
    </submittedName>
</protein>
<evidence type="ECO:0000256" key="3">
    <source>
        <dbReference type="SAM" id="MobiDB-lite"/>
    </source>
</evidence>
<feature type="region of interest" description="Disordered" evidence="3">
    <location>
        <begin position="1"/>
        <end position="68"/>
    </location>
</feature>
<keyword evidence="6" id="KW-1185">Reference proteome</keyword>
<dbReference type="InterPro" id="IPR036522">
    <property type="entry name" value="MoaC_sf"/>
</dbReference>
<evidence type="ECO:0000256" key="1">
    <source>
        <dbReference type="ARBA" id="ARBA00005046"/>
    </source>
</evidence>
<dbReference type="GO" id="GO:0006777">
    <property type="term" value="P:Mo-molybdopterin cofactor biosynthetic process"/>
    <property type="evidence" value="ECO:0007669"/>
    <property type="project" value="UniProtKB-KW"/>
</dbReference>
<keyword evidence="2" id="KW-0501">Molybdenum cofactor biosynthesis</keyword>
<dbReference type="EMBL" id="LR877156">
    <property type="protein sequence ID" value="CAD2218739.1"/>
    <property type="molecule type" value="Genomic_DNA"/>
</dbReference>
<dbReference type="SUPFAM" id="SSF55040">
    <property type="entry name" value="Molybdenum cofactor biosynthesis protein C, MoaC"/>
    <property type="match status" value="1"/>
</dbReference>
<feature type="compositionally biased region" description="Basic and acidic residues" evidence="3">
    <location>
        <begin position="368"/>
        <end position="380"/>
    </location>
</feature>
<feature type="compositionally biased region" description="Basic residues" evidence="3">
    <location>
        <begin position="20"/>
        <end position="41"/>
    </location>
</feature>
<feature type="compositionally biased region" description="Basic and acidic residues" evidence="3">
    <location>
        <begin position="306"/>
        <end position="318"/>
    </location>
</feature>
<feature type="domain" description="Molybdopterin cofactor biosynthesis C (MoaC)" evidence="4">
    <location>
        <begin position="77"/>
        <end position="250"/>
    </location>
</feature>
<evidence type="ECO:0000313" key="6">
    <source>
        <dbReference type="Proteomes" id="UP000515908"/>
    </source>
</evidence>
<evidence type="ECO:0000256" key="2">
    <source>
        <dbReference type="ARBA" id="ARBA00023150"/>
    </source>
</evidence>
<accession>A0A7G2CGW1</accession>
<dbReference type="AlphaFoldDB" id="A0A7G2CGW1"/>
<gene>
    <name evidence="5" type="ORF">ADEAN_000623000</name>
</gene>
<evidence type="ECO:0000259" key="4">
    <source>
        <dbReference type="Pfam" id="PF01967"/>
    </source>
</evidence>
<dbReference type="Proteomes" id="UP000515908">
    <property type="component" value="Chromosome 12"/>
</dbReference>
<reference evidence="5 6" key="1">
    <citation type="submission" date="2020-08" db="EMBL/GenBank/DDBJ databases">
        <authorList>
            <person name="Newling K."/>
            <person name="Davey J."/>
            <person name="Forrester S."/>
        </authorList>
    </citation>
    <scope>NUCLEOTIDE SEQUENCE [LARGE SCALE GENOMIC DNA]</scope>
    <source>
        <strain evidence="6">Crithidia deanei Carvalho (ATCC PRA-265)</strain>
    </source>
</reference>
<dbReference type="UniPathway" id="UPA00344"/>
<dbReference type="InterPro" id="IPR002820">
    <property type="entry name" value="Mopterin_CF_biosynth-C_dom"/>
</dbReference>
<feature type="region of interest" description="Disordered" evidence="3">
    <location>
        <begin position="284"/>
        <end position="403"/>
    </location>
</feature>
<dbReference type="Gene3D" id="3.30.70.640">
    <property type="entry name" value="Molybdopterin cofactor biosynthesis C (MoaC) domain"/>
    <property type="match status" value="1"/>
</dbReference>
<sequence length="403" mass="44182">MFRSLSVLFAKSTKKAAPPTRRKVLKRSPTKKPSRGGKQTRSRAGSLAKRKKTEAKEEKSLAVTSTHVDPETNMVRMVDISNKRPSYRLATAVATVVVPPTCTPVLEGMRQVLSPAAPPKDGKEAAVMEEYYTSKKGPLFATAVIAGTNAVKQCSQMIPFCHPIPIQRCSFTFRRRIAPSSAMNPSALPHRVVLRKRHSTPANMPNHPEFSILYCFCTVATDEYKTGVEMEALTGATVASLTLYDMLKGMPGAQEDGLGLGEAFLLAKRAGKNDFIKLLMSEPAQPGTEQKDTPQISPTPAAAEAAPKEDKKEAKTEEAVEEEEEEEPPAKATPKAKRPNVVKRSAPAAPEAGDETGAWWRSSRKEKRLQEMNPRRKYGDNARVVIPTAPEKKKPAGKQKQRK</sequence>